<protein>
    <submittedName>
        <fullName evidence="1">Uncharacterized protein</fullName>
    </submittedName>
</protein>
<sequence>MSTDQPASDFVWSNEIAQQYLLSNEIVLRAIQDPGKTNTKSARKETIYPQVKALAVQYYDRFKEKGFPNLPANKSRTTDLITIVLINLSKQMDKTSVREDFHLYSKADSSKFTSSVMMIMLAS</sequence>
<name>A0ABD3PIE7_9STRA</name>
<evidence type="ECO:0000313" key="2">
    <source>
        <dbReference type="Proteomes" id="UP001516023"/>
    </source>
</evidence>
<organism evidence="1 2">
    <name type="scientific">Cyclotella cryptica</name>
    <dbReference type="NCBI Taxonomy" id="29204"/>
    <lineage>
        <taxon>Eukaryota</taxon>
        <taxon>Sar</taxon>
        <taxon>Stramenopiles</taxon>
        <taxon>Ochrophyta</taxon>
        <taxon>Bacillariophyta</taxon>
        <taxon>Coscinodiscophyceae</taxon>
        <taxon>Thalassiosirophycidae</taxon>
        <taxon>Stephanodiscales</taxon>
        <taxon>Stephanodiscaceae</taxon>
        <taxon>Cyclotella</taxon>
    </lineage>
</organism>
<evidence type="ECO:0000313" key="1">
    <source>
        <dbReference type="EMBL" id="KAL3787865.1"/>
    </source>
</evidence>
<dbReference type="EMBL" id="JABMIG020000167">
    <property type="protein sequence ID" value="KAL3787865.1"/>
    <property type="molecule type" value="Genomic_DNA"/>
</dbReference>
<dbReference type="AlphaFoldDB" id="A0ABD3PIE7"/>
<gene>
    <name evidence="1" type="ORF">HJC23_000407</name>
</gene>
<reference evidence="1 2" key="1">
    <citation type="journal article" date="2020" name="G3 (Bethesda)">
        <title>Improved Reference Genome for Cyclotella cryptica CCMP332, a Model for Cell Wall Morphogenesis, Salinity Adaptation, and Lipid Production in Diatoms (Bacillariophyta).</title>
        <authorList>
            <person name="Roberts W.R."/>
            <person name="Downey K.M."/>
            <person name="Ruck E.C."/>
            <person name="Traller J.C."/>
            <person name="Alverson A.J."/>
        </authorList>
    </citation>
    <scope>NUCLEOTIDE SEQUENCE [LARGE SCALE GENOMIC DNA]</scope>
    <source>
        <strain evidence="1 2">CCMP332</strain>
    </source>
</reference>
<keyword evidence="2" id="KW-1185">Reference proteome</keyword>
<dbReference type="Proteomes" id="UP001516023">
    <property type="component" value="Unassembled WGS sequence"/>
</dbReference>
<comment type="caution">
    <text evidence="1">The sequence shown here is derived from an EMBL/GenBank/DDBJ whole genome shotgun (WGS) entry which is preliminary data.</text>
</comment>
<accession>A0ABD3PIE7</accession>
<proteinExistence type="predicted"/>